<organism>
    <name type="scientific">Trypanosoma brucei</name>
    <dbReference type="NCBI Taxonomy" id="5691"/>
    <lineage>
        <taxon>Eukaryota</taxon>
        <taxon>Discoba</taxon>
        <taxon>Euglenozoa</taxon>
        <taxon>Kinetoplastea</taxon>
        <taxon>Metakinetoplastina</taxon>
        <taxon>Trypanosomatida</taxon>
        <taxon>Trypanosomatidae</taxon>
        <taxon>Trypanosoma</taxon>
    </lineage>
</organism>
<accession>Q9TX58</accession>
<evidence type="ECO:0000259" key="1">
    <source>
        <dbReference type="PROSITE" id="PS50878"/>
    </source>
</evidence>
<sequence length="101" mass="11327">RNRELTRGVPQDTVLGPLLFIIVVNSLSKRLNKIPGLGHGFFADDLTLSCRHSDRNIVQETLQAGLNAVAAWSRETYMDINVDKTKYTLFGAKDRNSLLQL</sequence>
<proteinExistence type="predicted"/>
<feature type="domain" description="Reverse transcriptase" evidence="1">
    <location>
        <begin position="1"/>
        <end position="101"/>
    </location>
</feature>
<dbReference type="VEuPathDB" id="TriTrypDB:Tb427_000163700"/>
<dbReference type="VEuPathDB" id="TriTrypDB:Tbg972.10.10"/>
<dbReference type="VEuPathDB" id="TriTrypDB:Tb1125.Tb11.v5.1045"/>
<reference key="1">
    <citation type="journal article" date="1994" name="Biochim. Biophys. Acta">
        <title>TUBIS, a fossilized retroposon in the tubulin gene cluster of Trypanosoma brucei.</title>
        <authorList>
            <person name="Glauser A."/>
            <person name="Braun R."/>
        </authorList>
    </citation>
    <scope>NUCLEOTIDE SEQUENCE</scope>
</reference>
<dbReference type="PIR" id="S45299">
    <property type="entry name" value="S45299"/>
</dbReference>
<dbReference type="AlphaFoldDB" id="Q9TX58"/>
<dbReference type="InterPro" id="IPR000477">
    <property type="entry name" value="RT_dom"/>
</dbReference>
<dbReference type="Pfam" id="PF00078">
    <property type="entry name" value="RVT_1"/>
    <property type="match status" value="1"/>
</dbReference>
<protein>
    <submittedName>
        <fullName>Reverse transcriptase homolog</fullName>
    </submittedName>
</protein>
<dbReference type="PANTHER" id="PTHR33332">
    <property type="entry name" value="REVERSE TRANSCRIPTASE DOMAIN-CONTAINING PROTEIN"/>
    <property type="match status" value="1"/>
</dbReference>
<name>Q9TX58_9TRYP</name>
<dbReference type="PROSITE" id="PS50878">
    <property type="entry name" value="RT_POL"/>
    <property type="match status" value="1"/>
</dbReference>
<dbReference type="VEuPathDB" id="TriTrypDB:Tb927.10.16200"/>